<evidence type="ECO:0000259" key="4">
    <source>
        <dbReference type="PROSITE" id="PS50020"/>
    </source>
</evidence>
<dbReference type="PANTHER" id="PTHR10316">
    <property type="entry name" value="MEMBRANE ASSOCIATED GUANYLATE KINASE-RELATED"/>
    <property type="match status" value="1"/>
</dbReference>
<dbReference type="InterPro" id="IPR036020">
    <property type="entry name" value="WW_dom_sf"/>
</dbReference>
<sequence length="548" mass="62141">MFVIDMAAGLMFLIVMTVGFMLFIVITAGLMFLIVMTSGLMFLIVMTCSRFDALDCHNSRFNVLDCHDSSRFHALDCHNSSFDVLDCHDVLDCLGSTFHVLDCHDSTFDVLDCHDSTFHVLDCHDSTFHVLDCHDSTFDVLDCHDSTFHVLDCHDSTFDVLDCHDSLFDVLDCRDSLFDVLDCRDSLFDVLDCHDSRILMFHCGDQSDICRRKDPRTQRFVARPMTNGLNGTLKRRKKQLLNLLCDYVIFNMLKNKHTPPVPAAKPRRDQSVGREREQEKEPQIDPNHWSYRVNETLVSALPDESLHVTLLGGADNGYFIYLDEIDHDKITYHSGKLEPGNIILEVQGQRIAGYTLRDAMIWLKQVSQNGAPVMIKSVKPGQLPRDLRQYLGSRFPKGSIDHDLQQTIRDNLYLRTVPCTTREPRPGEVNGNMYGTPKPPKDPQGQIPRRTNSVGNMLPGYQAAAASGPWEGRRRRNHSSSDLPTTPTTPKSPGSLRKFIPEPPPRGKSLERSDSSESLGPLPQNWEMAFTEEGHPYFIELCSTITHW</sequence>
<feature type="transmembrane region" description="Helical" evidence="3">
    <location>
        <begin position="12"/>
        <end position="45"/>
    </location>
</feature>
<dbReference type="EMBL" id="CP111025">
    <property type="protein sequence ID" value="WAR26984.1"/>
    <property type="molecule type" value="Genomic_DNA"/>
</dbReference>
<evidence type="ECO:0000313" key="8">
    <source>
        <dbReference type="Proteomes" id="UP001164746"/>
    </source>
</evidence>
<dbReference type="SUPFAM" id="SSF50156">
    <property type="entry name" value="PDZ domain-like"/>
    <property type="match status" value="1"/>
</dbReference>
<feature type="domain" description="PDZ" evidence="5">
    <location>
        <begin position="295"/>
        <end position="368"/>
    </location>
</feature>
<keyword evidence="1" id="KW-0677">Repeat</keyword>
<feature type="region of interest" description="Disordered" evidence="2">
    <location>
        <begin position="417"/>
        <end position="522"/>
    </location>
</feature>
<gene>
    <name evidence="7" type="ORF">MAR_012688</name>
</gene>
<dbReference type="PROSITE" id="PS51329">
    <property type="entry name" value="C_CAP_COFACTOR_C"/>
    <property type="match status" value="1"/>
</dbReference>
<keyword evidence="8" id="KW-1185">Reference proteome</keyword>
<organism evidence="7 8">
    <name type="scientific">Mya arenaria</name>
    <name type="common">Soft-shell clam</name>
    <dbReference type="NCBI Taxonomy" id="6604"/>
    <lineage>
        <taxon>Eukaryota</taxon>
        <taxon>Metazoa</taxon>
        <taxon>Spiralia</taxon>
        <taxon>Lophotrochozoa</taxon>
        <taxon>Mollusca</taxon>
        <taxon>Bivalvia</taxon>
        <taxon>Autobranchia</taxon>
        <taxon>Heteroconchia</taxon>
        <taxon>Euheterodonta</taxon>
        <taxon>Imparidentia</taxon>
        <taxon>Neoheterodontei</taxon>
        <taxon>Myida</taxon>
        <taxon>Myoidea</taxon>
        <taxon>Myidae</taxon>
        <taxon>Mya</taxon>
    </lineage>
</organism>
<evidence type="ECO:0000256" key="1">
    <source>
        <dbReference type="ARBA" id="ARBA00022737"/>
    </source>
</evidence>
<evidence type="ECO:0000259" key="5">
    <source>
        <dbReference type="PROSITE" id="PS50106"/>
    </source>
</evidence>
<accession>A0ABY7G0F5</accession>
<evidence type="ECO:0000256" key="2">
    <source>
        <dbReference type="SAM" id="MobiDB-lite"/>
    </source>
</evidence>
<dbReference type="Gene3D" id="2.20.70.10">
    <property type="match status" value="1"/>
</dbReference>
<dbReference type="InterPro" id="IPR017901">
    <property type="entry name" value="C-CAP_CF_C-like"/>
</dbReference>
<protein>
    <submittedName>
        <fullName evidence="7">MAGI2-like protein</fullName>
    </submittedName>
</protein>
<keyword evidence="3" id="KW-1133">Transmembrane helix</keyword>
<feature type="compositionally biased region" description="Low complexity" evidence="2">
    <location>
        <begin position="480"/>
        <end position="493"/>
    </location>
</feature>
<dbReference type="Gene3D" id="2.30.42.10">
    <property type="match status" value="1"/>
</dbReference>
<evidence type="ECO:0000259" key="6">
    <source>
        <dbReference type="PROSITE" id="PS51329"/>
    </source>
</evidence>
<feature type="domain" description="WW" evidence="4">
    <location>
        <begin position="520"/>
        <end position="548"/>
    </location>
</feature>
<feature type="region of interest" description="Disordered" evidence="2">
    <location>
        <begin position="259"/>
        <end position="286"/>
    </location>
</feature>
<dbReference type="PROSITE" id="PS50106">
    <property type="entry name" value="PDZ"/>
    <property type="match status" value="1"/>
</dbReference>
<keyword evidence="3" id="KW-0472">Membrane</keyword>
<evidence type="ECO:0000313" key="7">
    <source>
        <dbReference type="EMBL" id="WAR26984.1"/>
    </source>
</evidence>
<dbReference type="InterPro" id="IPR036034">
    <property type="entry name" value="PDZ_sf"/>
</dbReference>
<dbReference type="PANTHER" id="PTHR10316:SF40">
    <property type="entry name" value="LD27118P"/>
    <property type="match status" value="1"/>
</dbReference>
<proteinExistence type="predicted"/>
<evidence type="ECO:0000256" key="3">
    <source>
        <dbReference type="SAM" id="Phobius"/>
    </source>
</evidence>
<feature type="domain" description="C-CAP/cofactor C-like" evidence="6">
    <location>
        <begin position="53"/>
        <end position="180"/>
    </location>
</feature>
<dbReference type="SUPFAM" id="SSF51045">
    <property type="entry name" value="WW domain"/>
    <property type="match status" value="1"/>
</dbReference>
<dbReference type="InterPro" id="IPR001202">
    <property type="entry name" value="WW_dom"/>
</dbReference>
<dbReference type="InterPro" id="IPR001478">
    <property type="entry name" value="PDZ"/>
</dbReference>
<feature type="compositionally biased region" description="Basic and acidic residues" evidence="2">
    <location>
        <begin position="266"/>
        <end position="283"/>
    </location>
</feature>
<dbReference type="Proteomes" id="UP001164746">
    <property type="component" value="Chromosome 14"/>
</dbReference>
<keyword evidence="3" id="KW-0812">Transmembrane</keyword>
<reference evidence="7" key="1">
    <citation type="submission" date="2022-11" db="EMBL/GenBank/DDBJ databases">
        <title>Centuries of genome instability and evolution in soft-shell clam transmissible cancer (bioRxiv).</title>
        <authorList>
            <person name="Hart S.F.M."/>
            <person name="Yonemitsu M.A."/>
            <person name="Giersch R.M."/>
            <person name="Beal B.F."/>
            <person name="Arriagada G."/>
            <person name="Davis B.W."/>
            <person name="Ostrander E.A."/>
            <person name="Goff S.P."/>
            <person name="Metzger M.J."/>
        </authorList>
    </citation>
    <scope>NUCLEOTIDE SEQUENCE</scope>
    <source>
        <strain evidence="7">MELC-2E11</strain>
        <tissue evidence="7">Siphon/mantle</tissue>
    </source>
</reference>
<name>A0ABY7G0F5_MYAAR</name>
<dbReference type="PROSITE" id="PS50020">
    <property type="entry name" value="WW_DOMAIN_2"/>
    <property type="match status" value="1"/>
</dbReference>